<evidence type="ECO:0000313" key="1">
    <source>
        <dbReference type="EMBL" id="OAY59635.1"/>
    </source>
</evidence>
<gene>
    <name evidence="1" type="ORF">MANES_01G046900</name>
</gene>
<name>A0A2C9WHQ6_MANES</name>
<organism evidence="1">
    <name type="scientific">Manihot esculenta</name>
    <name type="common">Cassava</name>
    <name type="synonym">Jatropha manihot</name>
    <dbReference type="NCBI Taxonomy" id="3983"/>
    <lineage>
        <taxon>Eukaryota</taxon>
        <taxon>Viridiplantae</taxon>
        <taxon>Streptophyta</taxon>
        <taxon>Embryophyta</taxon>
        <taxon>Tracheophyta</taxon>
        <taxon>Spermatophyta</taxon>
        <taxon>Magnoliopsida</taxon>
        <taxon>eudicotyledons</taxon>
        <taxon>Gunneridae</taxon>
        <taxon>Pentapetalae</taxon>
        <taxon>rosids</taxon>
        <taxon>fabids</taxon>
        <taxon>Malpighiales</taxon>
        <taxon>Euphorbiaceae</taxon>
        <taxon>Crotonoideae</taxon>
        <taxon>Manihoteae</taxon>
        <taxon>Manihot</taxon>
    </lineage>
</organism>
<accession>A0A2C9WHQ6</accession>
<dbReference type="AlphaFoldDB" id="A0A2C9WHQ6"/>
<protein>
    <submittedName>
        <fullName evidence="1">Uncharacterized protein</fullName>
    </submittedName>
</protein>
<dbReference type="EMBL" id="CM004387">
    <property type="protein sequence ID" value="OAY59635.1"/>
    <property type="molecule type" value="Genomic_DNA"/>
</dbReference>
<proteinExistence type="predicted"/>
<reference evidence="1" key="1">
    <citation type="submission" date="2016-02" db="EMBL/GenBank/DDBJ databases">
        <title>WGS assembly of Manihot esculenta.</title>
        <authorList>
            <person name="Bredeson J.V."/>
            <person name="Prochnik S.E."/>
            <person name="Lyons J.B."/>
            <person name="Schmutz J."/>
            <person name="Grimwood J."/>
            <person name="Vrebalov J."/>
            <person name="Bart R.S."/>
            <person name="Amuge T."/>
            <person name="Ferguson M.E."/>
            <person name="Green R."/>
            <person name="Putnam N."/>
            <person name="Stites J."/>
            <person name="Rounsley S."/>
            <person name="Rokhsar D.S."/>
        </authorList>
    </citation>
    <scope>NUCLEOTIDE SEQUENCE [LARGE SCALE GENOMIC DNA]</scope>
    <source>
        <tissue evidence="1">Leaf</tissue>
    </source>
</reference>
<sequence>MDLSVVTFHLGLGIGVIRPVFYIYISPYLEPYSIHLFGLLLNREMGLIVHFFDIIYNLI</sequence>